<protein>
    <recommendedName>
        <fullName evidence="3">OmpR/PhoB-type domain-containing protein</fullName>
    </recommendedName>
</protein>
<dbReference type="OrthoDB" id="1295312at2"/>
<gene>
    <name evidence="1" type="ORF">EL17_08275</name>
</gene>
<reference evidence="1 2" key="1">
    <citation type="submission" date="2014-04" db="EMBL/GenBank/DDBJ databases">
        <title>Characterization and application of a salt tolerant electro-active bacterium.</title>
        <authorList>
            <person name="Yang L."/>
            <person name="Wei S."/>
            <person name="Tay Q.X.M."/>
        </authorList>
    </citation>
    <scope>NUCLEOTIDE SEQUENCE [LARGE SCALE GENOMIC DNA]</scope>
    <source>
        <strain evidence="1 2">LY1</strain>
    </source>
</reference>
<keyword evidence="2" id="KW-1185">Reference proteome</keyword>
<dbReference type="EMBL" id="JMIH01000016">
    <property type="protein sequence ID" value="KEO74128.1"/>
    <property type="molecule type" value="Genomic_DNA"/>
</dbReference>
<evidence type="ECO:0000313" key="1">
    <source>
        <dbReference type="EMBL" id="KEO74128.1"/>
    </source>
</evidence>
<dbReference type="eggNOG" id="COG0745">
    <property type="taxonomic scope" value="Bacteria"/>
</dbReference>
<organism evidence="1 2">
    <name type="scientific">Anditalea andensis</name>
    <dbReference type="NCBI Taxonomy" id="1048983"/>
    <lineage>
        <taxon>Bacteria</taxon>
        <taxon>Pseudomonadati</taxon>
        <taxon>Bacteroidota</taxon>
        <taxon>Cytophagia</taxon>
        <taxon>Cytophagales</taxon>
        <taxon>Cytophagaceae</taxon>
        <taxon>Anditalea</taxon>
    </lineage>
</organism>
<proteinExistence type="predicted"/>
<accession>A0A074L2R7</accession>
<evidence type="ECO:0008006" key="3">
    <source>
        <dbReference type="Google" id="ProtNLM"/>
    </source>
</evidence>
<dbReference type="AlphaFoldDB" id="A0A074L2R7"/>
<sequence>MEKQEKLESLEKVLSSKTFVRAPSSSVLLKFLVEATLNNKDLKETTISMELFGKNYADEKSDAHIRVNVYHLRKKLDKYYLEEGKDDQWRMHIKKGQYQVTFEERKKDAPTQPKNYNKLIIASTVILLVITGWYVRREERVLLWQPFFSNSKQTTLFIGDFFGIMGTTVTGHHGWNRDYDINNLSDYYQFVEDHPEKKDEVTPANYPYVTGMAANGTMNISRLFHQKNKDFDIQFSSQTTAKDVSKHNSIYIGPIKNKNLFIDFFNDANPNFRIENNFLFYKNSLSGRDTLISLSIDDGSVYEHAIVSRIKGPNDTEQFIFFSDHDIGVKATTEKFSDAGWMKSQLLPQIGNHSYFTGVFLVKGKNRTNFELELLFMEIL</sequence>
<comment type="caution">
    <text evidence="1">The sequence shown here is derived from an EMBL/GenBank/DDBJ whole genome shotgun (WGS) entry which is preliminary data.</text>
</comment>
<dbReference type="RefSeq" id="WP_035072941.1">
    <property type="nucleotide sequence ID" value="NZ_JMIH01000016.1"/>
</dbReference>
<name>A0A074L2R7_9BACT</name>
<dbReference type="Proteomes" id="UP000027821">
    <property type="component" value="Unassembled WGS sequence"/>
</dbReference>
<dbReference type="STRING" id="1048983.EL17_08275"/>
<evidence type="ECO:0000313" key="2">
    <source>
        <dbReference type="Proteomes" id="UP000027821"/>
    </source>
</evidence>